<dbReference type="PROSITE" id="PS51257">
    <property type="entry name" value="PROKAR_LIPOPROTEIN"/>
    <property type="match status" value="1"/>
</dbReference>
<dbReference type="SUPFAM" id="SSF159501">
    <property type="entry name" value="EreA/ChaN-like"/>
    <property type="match status" value="1"/>
</dbReference>
<dbReference type="AlphaFoldDB" id="A0A6L6PW58"/>
<proteinExistence type="predicted"/>
<organism evidence="3 4">
    <name type="scientific">Pseudoduganella ginsengisoli</name>
    <dbReference type="NCBI Taxonomy" id="1462440"/>
    <lineage>
        <taxon>Bacteria</taxon>
        <taxon>Pseudomonadati</taxon>
        <taxon>Pseudomonadota</taxon>
        <taxon>Betaproteobacteria</taxon>
        <taxon>Burkholderiales</taxon>
        <taxon>Oxalobacteraceae</taxon>
        <taxon>Telluria group</taxon>
        <taxon>Pseudoduganella</taxon>
    </lineage>
</organism>
<keyword evidence="1" id="KW-0732">Signal</keyword>
<evidence type="ECO:0000259" key="2">
    <source>
        <dbReference type="Pfam" id="PF04187"/>
    </source>
</evidence>
<dbReference type="Proteomes" id="UP000484015">
    <property type="component" value="Unassembled WGS sequence"/>
</dbReference>
<dbReference type="OrthoDB" id="9795827at2"/>
<dbReference type="CDD" id="cd14727">
    <property type="entry name" value="ChanN-like"/>
    <property type="match status" value="1"/>
</dbReference>
<dbReference type="PIRSF" id="PIRSF020419">
    <property type="entry name" value="Fe_uptake_reg_CjrA_prd"/>
    <property type="match status" value="1"/>
</dbReference>
<dbReference type="Pfam" id="PF04187">
    <property type="entry name" value="Cofac_haem_bdg"/>
    <property type="match status" value="1"/>
</dbReference>
<keyword evidence="4" id="KW-1185">Reference proteome</keyword>
<feature type="domain" description="Haem-binding uptake Tiki superfamily ChaN" evidence="2">
    <location>
        <begin position="29"/>
        <end position="228"/>
    </location>
</feature>
<evidence type="ECO:0000313" key="3">
    <source>
        <dbReference type="EMBL" id="MTW00872.1"/>
    </source>
</evidence>
<name>A0A6L6PW58_9BURK</name>
<reference evidence="3 4" key="1">
    <citation type="submission" date="2019-11" db="EMBL/GenBank/DDBJ databases">
        <title>Type strains purchased from KCTC, JCM and DSMZ.</title>
        <authorList>
            <person name="Lu H."/>
        </authorList>
    </citation>
    <scope>NUCLEOTIDE SEQUENCE [LARGE SCALE GENOMIC DNA]</scope>
    <source>
        <strain evidence="3 4">KCTC 42409</strain>
    </source>
</reference>
<comment type="caution">
    <text evidence="3">The sequence shown here is derived from an EMBL/GenBank/DDBJ whole genome shotgun (WGS) entry which is preliminary data.</text>
</comment>
<dbReference type="InterPro" id="IPR016773">
    <property type="entry name" value="Fe3_uptake_reg_CjrA_prd"/>
</dbReference>
<evidence type="ECO:0000313" key="4">
    <source>
        <dbReference type="Proteomes" id="UP000484015"/>
    </source>
</evidence>
<feature type="chain" id="PRO_5026720886" description="Haem-binding uptake Tiki superfamily ChaN domain-containing protein" evidence="1">
    <location>
        <begin position="32"/>
        <end position="274"/>
    </location>
</feature>
<dbReference type="Gene3D" id="3.40.50.11550">
    <property type="match status" value="1"/>
</dbReference>
<gene>
    <name evidence="3" type="ORF">GM668_02105</name>
</gene>
<feature type="signal peptide" evidence="1">
    <location>
        <begin position="1"/>
        <end position="31"/>
    </location>
</feature>
<evidence type="ECO:0000256" key="1">
    <source>
        <dbReference type="SAM" id="SignalP"/>
    </source>
</evidence>
<protein>
    <recommendedName>
        <fullName evidence="2">Haem-binding uptake Tiki superfamily ChaN domain-containing protein</fullName>
    </recommendedName>
</protein>
<dbReference type="InterPro" id="IPR007314">
    <property type="entry name" value="Cofac_haem-bd_dom"/>
</dbReference>
<dbReference type="EMBL" id="WNLA01000001">
    <property type="protein sequence ID" value="MTW00872.1"/>
    <property type="molecule type" value="Genomic_DNA"/>
</dbReference>
<sequence>MMSALKLSAAVAVAVAAVLSGCAGSRPAAEAANPQVLLLGEVHDNADGHKLRYEQLRQRVDAGWRPAIAMEQFDRENQALLNKAQKDCRDAQCVILVMQSPRWDWAQYKPIIDLALRYQLPLVAANLSRADASKVVRDGVASSFDADTVAAYKLKDALPADIVQGQRKEIVSGHCGMLPDEMVPGMVHAQIARDIWMAKLLRAQQPRDVVLIAGNGHVRKDVGVPRWLAAVEPKLTVRSIGYVEQAPERGEYDSHVKIAVKQRGDACAGVKSKS</sequence>
<accession>A0A6L6PW58</accession>